<reference evidence="2 3" key="1">
    <citation type="journal article" date="2019" name="Appl. Microbiol. Biotechnol.">
        <title>Uncovering carbohydrate metabolism through a genotype-phenotype association study of 56 lactic acid bacteria genomes.</title>
        <authorList>
            <person name="Buron-Moles G."/>
            <person name="Chailyan A."/>
            <person name="Dolejs I."/>
            <person name="Forster J."/>
            <person name="Miks M.H."/>
        </authorList>
    </citation>
    <scope>NUCLEOTIDE SEQUENCE [LARGE SCALE GENOMIC DNA]</scope>
    <source>
        <strain evidence="2 3">ATCC 29644</strain>
    </source>
</reference>
<evidence type="ECO:0000313" key="1">
    <source>
        <dbReference type="EMBL" id="HJF86733.1"/>
    </source>
</evidence>
<reference evidence="1" key="4">
    <citation type="submission" date="2021-09" db="EMBL/GenBank/DDBJ databases">
        <authorList>
            <person name="Gilroy R."/>
        </authorList>
    </citation>
    <scope>NUCLEOTIDE SEQUENCE</scope>
    <source>
        <strain evidence="1">7886</strain>
    </source>
</reference>
<dbReference type="AlphaFoldDB" id="A0A4R5NDV9"/>
<reference evidence="1" key="3">
    <citation type="journal article" date="2021" name="PeerJ">
        <title>Extensive microbial diversity within the chicken gut microbiome revealed by metagenomics and culture.</title>
        <authorList>
            <person name="Gilroy R."/>
            <person name="Ravi A."/>
            <person name="Getino M."/>
            <person name="Pursley I."/>
            <person name="Horton D.L."/>
            <person name="Alikhan N.F."/>
            <person name="Baker D."/>
            <person name="Gharbi K."/>
            <person name="Hall N."/>
            <person name="Watson M."/>
            <person name="Adriaenssens E.M."/>
            <person name="Foster-Nyarko E."/>
            <person name="Jarju S."/>
            <person name="Secka A."/>
            <person name="Antonio M."/>
            <person name="Oren A."/>
            <person name="Chaudhuri R.R."/>
            <person name="La Ragione R."/>
            <person name="Hildebrand F."/>
            <person name="Pallen M.J."/>
        </authorList>
    </citation>
    <scope>NUCLEOTIDE SEQUENCE</scope>
    <source>
        <strain evidence="1">7886</strain>
    </source>
</reference>
<gene>
    <name evidence="2" type="ORF">C5L30_000158</name>
    <name evidence="1" type="ORF">K8V88_04765</name>
</gene>
<comment type="caution">
    <text evidence="2">The sequence shown here is derived from an EMBL/GenBank/DDBJ whole genome shotgun (WGS) entry which is preliminary data.</text>
</comment>
<evidence type="ECO:0000313" key="3">
    <source>
        <dbReference type="Proteomes" id="UP000295257"/>
    </source>
</evidence>
<keyword evidence="3" id="KW-1185">Reference proteome</keyword>
<sequence length="56" mass="6540">MGKLNNNHISKIFVNFTAKQMTNFVSSKEFKKRVMDFIFNAVDDVVTIVYDEAHKK</sequence>
<dbReference type="Proteomes" id="UP000747013">
    <property type="component" value="Unassembled WGS sequence"/>
</dbReference>
<proteinExistence type="predicted"/>
<organism evidence="2 3">
    <name type="scientific">Companilactobacillus farciminis</name>
    <dbReference type="NCBI Taxonomy" id="1612"/>
    <lineage>
        <taxon>Bacteria</taxon>
        <taxon>Bacillati</taxon>
        <taxon>Bacillota</taxon>
        <taxon>Bacilli</taxon>
        <taxon>Lactobacillales</taxon>
        <taxon>Lactobacillaceae</taxon>
        <taxon>Companilactobacillus</taxon>
    </lineage>
</organism>
<dbReference type="EMBL" id="PUFN01000020">
    <property type="protein sequence ID" value="TDG71509.1"/>
    <property type="molecule type" value="Genomic_DNA"/>
</dbReference>
<evidence type="ECO:0000313" key="2">
    <source>
        <dbReference type="EMBL" id="TDG71509.1"/>
    </source>
</evidence>
<reference evidence="2" key="2">
    <citation type="submission" date="2019-02" db="EMBL/GenBank/DDBJ databases">
        <authorList>
            <person name="Buron G."/>
            <person name="Chaylann A."/>
            <person name="Dolejs I."/>
            <person name="Forster J."/>
            <person name="Miks M.H."/>
        </authorList>
    </citation>
    <scope>NUCLEOTIDE SEQUENCE</scope>
    <source>
        <strain evidence="2">ATCC 29644</strain>
    </source>
</reference>
<protein>
    <submittedName>
        <fullName evidence="2">Uncharacterized protein</fullName>
    </submittedName>
</protein>
<dbReference type="RefSeq" id="WP_010020997.1">
    <property type="nucleotide sequence ID" value="NZ_CAJJMR010000049.1"/>
</dbReference>
<dbReference type="Proteomes" id="UP000295257">
    <property type="component" value="Unassembled WGS sequence"/>
</dbReference>
<name>A0A4R5NDV9_9LACO</name>
<dbReference type="EMBL" id="DYWC01000105">
    <property type="protein sequence ID" value="HJF86733.1"/>
    <property type="molecule type" value="Genomic_DNA"/>
</dbReference>
<accession>A0A4R5NDV9</accession>